<dbReference type="PATRIC" id="fig|1117108.3.peg.35"/>
<dbReference type="PROSITE" id="PS00061">
    <property type="entry name" value="ADH_SHORT"/>
    <property type="match status" value="1"/>
</dbReference>
<evidence type="ECO:0000256" key="5">
    <source>
        <dbReference type="ARBA" id="ARBA00023002"/>
    </source>
</evidence>
<organism evidence="6 7">
    <name type="scientific">Paenibacillus alvei TS-15</name>
    <dbReference type="NCBI Taxonomy" id="1117108"/>
    <lineage>
        <taxon>Bacteria</taxon>
        <taxon>Bacillati</taxon>
        <taxon>Bacillota</taxon>
        <taxon>Bacilli</taxon>
        <taxon>Bacillales</taxon>
        <taxon>Paenibacillaceae</taxon>
        <taxon>Paenibacillus</taxon>
    </lineage>
</organism>
<dbReference type="Gene3D" id="3.40.50.720">
    <property type="entry name" value="NAD(P)-binding Rossmann-like Domain"/>
    <property type="match status" value="1"/>
</dbReference>
<comment type="similarity">
    <text evidence="2">Belongs to the short-chain dehydrogenases/reductases (SDR) family.</text>
</comment>
<evidence type="ECO:0000256" key="3">
    <source>
        <dbReference type="ARBA" id="ARBA00022490"/>
    </source>
</evidence>
<comment type="caution">
    <text evidence="6">The sequence shown here is derived from an EMBL/GenBank/DDBJ whole genome shotgun (WGS) entry which is preliminary data.</text>
</comment>
<comment type="subcellular location">
    <subcellularLocation>
        <location evidence="1">Cytoplasm</location>
    </subcellularLocation>
</comment>
<dbReference type="InterPro" id="IPR002347">
    <property type="entry name" value="SDR_fam"/>
</dbReference>
<dbReference type="InterPro" id="IPR020904">
    <property type="entry name" value="Sc_DH/Rdtase_CS"/>
</dbReference>
<dbReference type="GO" id="GO:0006729">
    <property type="term" value="P:tetrahydrobiopterin biosynthetic process"/>
    <property type="evidence" value="ECO:0007669"/>
    <property type="project" value="TreeGrafter"/>
</dbReference>
<sequence>MGKEHFIITGTSRGIGEQLAQQILEEGNHVYGISRSKSDKLERFAHFKHVQFDLRCTLEIDKILNQIFSHIDIEHADMICLVNNAAMLEPLKTIDSCTPEEIMDSVQISLIAPMMLVSSFIQRTNQYAITRKVINISSGSAVYPAPGMSVYCTAKAGMNMFTQCVGSEQRMLDNPVEIVAIDPGMVDTELQAVARGKTNEQFATSVFFKEAYETGKLRTAEEVGNAILRIIRTNERTGEVVSI</sequence>
<dbReference type="GO" id="GO:0005737">
    <property type="term" value="C:cytoplasm"/>
    <property type="evidence" value="ECO:0007669"/>
    <property type="project" value="UniProtKB-SubCell"/>
</dbReference>
<accession>S9U3V6</accession>
<reference evidence="6 7" key="1">
    <citation type="submission" date="2013-05" db="EMBL/GenBank/DDBJ databases">
        <authorList>
            <person name="Strain E.A."/>
            <person name="Brown E."/>
            <person name="Allard M.W."/>
            <person name="Luo Y.L."/>
        </authorList>
    </citation>
    <scope>NUCLEOTIDE SEQUENCE [LARGE SCALE GENOMIC DNA]</scope>
    <source>
        <strain evidence="6 7">TS-15</strain>
    </source>
</reference>
<keyword evidence="4" id="KW-0521">NADP</keyword>
<dbReference type="Proteomes" id="UP000015344">
    <property type="component" value="Unassembled WGS sequence"/>
</dbReference>
<keyword evidence="3" id="KW-0963">Cytoplasm</keyword>
<gene>
    <name evidence="6" type="ORF">PAALTS15_00170</name>
</gene>
<dbReference type="RefSeq" id="WP_021257655.1">
    <property type="nucleotide sequence ID" value="NZ_ATMT01000001.1"/>
</dbReference>
<name>S9U3V6_PAEAL</name>
<dbReference type="PANTHER" id="PTHR44085:SF2">
    <property type="entry name" value="SEPIAPTERIN REDUCTASE"/>
    <property type="match status" value="1"/>
</dbReference>
<dbReference type="eggNOG" id="COG1028">
    <property type="taxonomic scope" value="Bacteria"/>
</dbReference>
<dbReference type="EMBL" id="ATMT01000001">
    <property type="protein sequence ID" value="EPY09261.1"/>
    <property type="molecule type" value="Genomic_DNA"/>
</dbReference>
<dbReference type="Pfam" id="PF00106">
    <property type="entry name" value="adh_short"/>
    <property type="match status" value="1"/>
</dbReference>
<proteinExistence type="inferred from homology"/>
<dbReference type="InterPro" id="IPR036291">
    <property type="entry name" value="NAD(P)-bd_dom_sf"/>
</dbReference>
<evidence type="ECO:0000313" key="6">
    <source>
        <dbReference type="EMBL" id="EPY09261.1"/>
    </source>
</evidence>
<evidence type="ECO:0000256" key="2">
    <source>
        <dbReference type="ARBA" id="ARBA00006484"/>
    </source>
</evidence>
<dbReference type="SUPFAM" id="SSF51735">
    <property type="entry name" value="NAD(P)-binding Rossmann-fold domains"/>
    <property type="match status" value="1"/>
</dbReference>
<dbReference type="GO" id="GO:0004757">
    <property type="term" value="F:sepiapterin reductase (NADP+) activity"/>
    <property type="evidence" value="ECO:0007669"/>
    <property type="project" value="TreeGrafter"/>
</dbReference>
<dbReference type="AlphaFoldDB" id="S9U3V6"/>
<dbReference type="InterPro" id="IPR051721">
    <property type="entry name" value="Biopterin_syn/organic_redct"/>
</dbReference>
<evidence type="ECO:0000256" key="1">
    <source>
        <dbReference type="ARBA" id="ARBA00004496"/>
    </source>
</evidence>
<evidence type="ECO:0000313" key="7">
    <source>
        <dbReference type="Proteomes" id="UP000015344"/>
    </source>
</evidence>
<dbReference type="PANTHER" id="PTHR44085">
    <property type="entry name" value="SEPIAPTERIN REDUCTASE"/>
    <property type="match status" value="1"/>
</dbReference>
<dbReference type="PRINTS" id="PR00081">
    <property type="entry name" value="GDHRDH"/>
</dbReference>
<evidence type="ECO:0000256" key="4">
    <source>
        <dbReference type="ARBA" id="ARBA00022857"/>
    </source>
</evidence>
<keyword evidence="5" id="KW-0560">Oxidoreductase</keyword>
<protein>
    <submittedName>
        <fullName evidence="6">Oxidoreductase, short-chain dehydrogenase/reductase</fullName>
    </submittedName>
</protein>